<protein>
    <recommendedName>
        <fullName evidence="9">Periplasmic chaperone PpiD</fullName>
    </recommendedName>
    <alternativeName>
        <fullName evidence="10">Periplasmic folding chaperone</fullName>
    </alternativeName>
</protein>
<dbReference type="PROSITE" id="PS50198">
    <property type="entry name" value="PPIC_PPIASE_2"/>
    <property type="match status" value="1"/>
</dbReference>
<comment type="subcellular location">
    <subcellularLocation>
        <location evidence="1">Cell inner membrane</location>
        <topology evidence="1">Single-pass type II membrane protein</topology>
        <orientation evidence="1">Periplasmic side</orientation>
    </subcellularLocation>
</comment>
<dbReference type="InterPro" id="IPR052029">
    <property type="entry name" value="PpiD_chaperone"/>
</dbReference>
<evidence type="ECO:0000256" key="2">
    <source>
        <dbReference type="ARBA" id="ARBA00022475"/>
    </source>
</evidence>
<reference evidence="14 15" key="1">
    <citation type="submission" date="2019-04" db="EMBL/GenBank/DDBJ databases">
        <authorList>
            <person name="Hwang J.C."/>
        </authorList>
    </citation>
    <scope>NUCLEOTIDE SEQUENCE [LARGE SCALE GENOMIC DNA]</scope>
    <source>
        <strain evidence="14 15">IMCC35001</strain>
    </source>
</reference>
<keyword evidence="2" id="KW-1003">Cell membrane</keyword>
<dbReference type="Gene3D" id="3.10.50.40">
    <property type="match status" value="1"/>
</dbReference>
<evidence type="ECO:0000256" key="6">
    <source>
        <dbReference type="ARBA" id="ARBA00023136"/>
    </source>
</evidence>
<comment type="caution">
    <text evidence="14">The sequence shown here is derived from an EMBL/GenBank/DDBJ whole genome shotgun (WGS) entry which is preliminary data.</text>
</comment>
<name>A0A4U1BIJ4_9GAMM</name>
<sequence>MLEKIREGSQGGAAKIILGAVILSFALSGIYSYLGSNGQANAAAVNGEDITRYDLSVALQNEQSRLRQQMGEMFDTLAADPAWMANVQRSVLERMVSERLVDQKARELGLRVSDEQIKKAIVETPEFQVDGRFDNDRYQAVLRQINMTPDRLAATIGRDMIRQQLLSTLFGTEIVTSEQAQDLLALQQQLRDIRYLTIDKSAYLDQVSVGDEQVQSFYDTNLDRFATPEQVSLEYIELKAADLAQDIEVSDDELLAYYEGHQNLYQKPERRLAAMILIEGDRAKAERALARIKAGEAFADVAREMSDDFSAENGGELDWFERGMMDKAFDDALFALEKGGVSEILETEFGFQIVQAKEIAESVAAPIDDVKAEIADTVKLEKAQEAFYDMQQRLVDASFQFPDSLDDAAAEVGATIETSQLFNRFNAPQSLADPKVLNAAFSDAVVLDKMNSDVIELGSGHVIVVRAKEYQAAGTQPLSEVRDQILAQLKAEEASKLAQAAAEAKLAELEAGAELEGMVTEAGLARMGKPGVDPQLVAQVFTLARPADQPTLGSIKLSTGDYAIVALDKVTDGDAERAAADALKLRLAGVMGQENYQSLIDALRANAEISYYAAQ</sequence>
<keyword evidence="11" id="KW-0697">Rotamase</keyword>
<dbReference type="PANTHER" id="PTHR47529:SF1">
    <property type="entry name" value="PERIPLASMIC CHAPERONE PPID"/>
    <property type="match status" value="1"/>
</dbReference>
<dbReference type="SUPFAM" id="SSF109998">
    <property type="entry name" value="Triger factor/SurA peptide-binding domain-like"/>
    <property type="match status" value="1"/>
</dbReference>
<keyword evidence="5 12" id="KW-1133">Transmembrane helix</keyword>
<feature type="transmembrane region" description="Helical" evidence="12">
    <location>
        <begin position="12"/>
        <end position="34"/>
    </location>
</feature>
<dbReference type="AlphaFoldDB" id="A0A4U1BIJ4"/>
<dbReference type="Pfam" id="PF13624">
    <property type="entry name" value="SurA_N_3"/>
    <property type="match status" value="1"/>
</dbReference>
<keyword evidence="3" id="KW-0997">Cell inner membrane</keyword>
<evidence type="ECO:0000256" key="4">
    <source>
        <dbReference type="ARBA" id="ARBA00022692"/>
    </source>
</evidence>
<comment type="similarity">
    <text evidence="8">Belongs to the PpiD chaperone family.</text>
</comment>
<proteinExistence type="inferred from homology"/>
<dbReference type="InterPro" id="IPR027304">
    <property type="entry name" value="Trigger_fact/SurA_dom_sf"/>
</dbReference>
<evidence type="ECO:0000256" key="7">
    <source>
        <dbReference type="ARBA" id="ARBA00023186"/>
    </source>
</evidence>
<dbReference type="GO" id="GO:0003755">
    <property type="term" value="F:peptidyl-prolyl cis-trans isomerase activity"/>
    <property type="evidence" value="ECO:0007669"/>
    <property type="project" value="UniProtKB-KW"/>
</dbReference>
<keyword evidence="4 12" id="KW-0812">Transmembrane</keyword>
<dbReference type="Proteomes" id="UP000305674">
    <property type="component" value="Unassembled WGS sequence"/>
</dbReference>
<gene>
    <name evidence="14" type="ORF">FCL40_06850</name>
</gene>
<dbReference type="SUPFAM" id="SSF54534">
    <property type="entry name" value="FKBP-like"/>
    <property type="match status" value="1"/>
</dbReference>
<keyword evidence="6 12" id="KW-0472">Membrane</keyword>
<evidence type="ECO:0000313" key="15">
    <source>
        <dbReference type="Proteomes" id="UP000305674"/>
    </source>
</evidence>
<dbReference type="PANTHER" id="PTHR47529">
    <property type="entry name" value="PEPTIDYL-PROLYL CIS-TRANS ISOMERASE D"/>
    <property type="match status" value="1"/>
</dbReference>
<evidence type="ECO:0000313" key="14">
    <source>
        <dbReference type="EMBL" id="TKB49866.1"/>
    </source>
</evidence>
<evidence type="ECO:0000256" key="11">
    <source>
        <dbReference type="PROSITE-ProRule" id="PRU00278"/>
    </source>
</evidence>
<feature type="domain" description="PpiC" evidence="13">
    <location>
        <begin position="268"/>
        <end position="358"/>
    </location>
</feature>
<evidence type="ECO:0000256" key="5">
    <source>
        <dbReference type="ARBA" id="ARBA00022989"/>
    </source>
</evidence>
<evidence type="ECO:0000256" key="9">
    <source>
        <dbReference type="ARBA" id="ARBA00040743"/>
    </source>
</evidence>
<dbReference type="InterPro" id="IPR000297">
    <property type="entry name" value="PPIase_PpiC"/>
</dbReference>
<keyword evidence="11 14" id="KW-0413">Isomerase</keyword>
<accession>A0A4U1BIJ4</accession>
<keyword evidence="15" id="KW-1185">Reference proteome</keyword>
<dbReference type="GO" id="GO:0005886">
    <property type="term" value="C:plasma membrane"/>
    <property type="evidence" value="ECO:0007669"/>
    <property type="project" value="UniProtKB-SubCell"/>
</dbReference>
<dbReference type="RefSeq" id="WP_136852415.1">
    <property type="nucleotide sequence ID" value="NZ_SWCI01000003.1"/>
</dbReference>
<evidence type="ECO:0000256" key="1">
    <source>
        <dbReference type="ARBA" id="ARBA00004382"/>
    </source>
</evidence>
<keyword evidence="7" id="KW-0143">Chaperone</keyword>
<dbReference type="InterPro" id="IPR046357">
    <property type="entry name" value="PPIase_dom_sf"/>
</dbReference>
<evidence type="ECO:0000256" key="3">
    <source>
        <dbReference type="ARBA" id="ARBA00022519"/>
    </source>
</evidence>
<dbReference type="Gene3D" id="1.10.4030.10">
    <property type="entry name" value="Porin chaperone SurA, peptide-binding domain"/>
    <property type="match status" value="1"/>
</dbReference>
<evidence type="ECO:0000256" key="10">
    <source>
        <dbReference type="ARBA" id="ARBA00042775"/>
    </source>
</evidence>
<dbReference type="Pfam" id="PF13616">
    <property type="entry name" value="Rotamase_3"/>
    <property type="match status" value="1"/>
</dbReference>
<organism evidence="14 15">
    <name type="scientific">Ferrimonas sediminicola</name>
    <dbReference type="NCBI Taxonomy" id="2569538"/>
    <lineage>
        <taxon>Bacteria</taxon>
        <taxon>Pseudomonadati</taxon>
        <taxon>Pseudomonadota</taxon>
        <taxon>Gammaproteobacteria</taxon>
        <taxon>Alteromonadales</taxon>
        <taxon>Ferrimonadaceae</taxon>
        <taxon>Ferrimonas</taxon>
    </lineage>
</organism>
<dbReference type="EMBL" id="SWCI01000003">
    <property type="protein sequence ID" value="TKB49866.1"/>
    <property type="molecule type" value="Genomic_DNA"/>
</dbReference>
<evidence type="ECO:0000256" key="12">
    <source>
        <dbReference type="SAM" id="Phobius"/>
    </source>
</evidence>
<dbReference type="OrthoDB" id="9812372at2"/>
<evidence type="ECO:0000256" key="8">
    <source>
        <dbReference type="ARBA" id="ARBA00038408"/>
    </source>
</evidence>
<evidence type="ECO:0000259" key="13">
    <source>
        <dbReference type="PROSITE" id="PS50198"/>
    </source>
</evidence>